<reference evidence="3" key="1">
    <citation type="submission" date="2016-06" db="UniProtKB">
        <authorList>
            <consortium name="WormBaseParasite"/>
        </authorList>
    </citation>
    <scope>IDENTIFICATION</scope>
</reference>
<keyword evidence="2" id="KW-1185">Reference proteome</keyword>
<dbReference type="AlphaFoldDB" id="A0A183DF61"/>
<protein>
    <submittedName>
        <fullName evidence="3">Transposase</fullName>
    </submittedName>
</protein>
<reference evidence="1 2" key="2">
    <citation type="submission" date="2018-11" db="EMBL/GenBank/DDBJ databases">
        <authorList>
            <consortium name="Pathogen Informatics"/>
        </authorList>
    </citation>
    <scope>NUCLEOTIDE SEQUENCE [LARGE SCALE GENOMIC DNA]</scope>
</reference>
<evidence type="ECO:0000313" key="3">
    <source>
        <dbReference type="WBParaSite" id="GPUH_0000736101-mRNA-1"/>
    </source>
</evidence>
<dbReference type="WBParaSite" id="GPUH_0000736101-mRNA-1">
    <property type="protein sequence ID" value="GPUH_0000736101-mRNA-1"/>
    <property type="gene ID" value="GPUH_0000736101"/>
</dbReference>
<proteinExistence type="predicted"/>
<organism evidence="3">
    <name type="scientific">Gongylonema pulchrum</name>
    <dbReference type="NCBI Taxonomy" id="637853"/>
    <lineage>
        <taxon>Eukaryota</taxon>
        <taxon>Metazoa</taxon>
        <taxon>Ecdysozoa</taxon>
        <taxon>Nematoda</taxon>
        <taxon>Chromadorea</taxon>
        <taxon>Rhabditida</taxon>
        <taxon>Spirurina</taxon>
        <taxon>Spiruromorpha</taxon>
        <taxon>Spiruroidea</taxon>
        <taxon>Gongylonematidae</taxon>
        <taxon>Gongylonema</taxon>
    </lineage>
</organism>
<gene>
    <name evidence="1" type="ORF">GPUH_LOCUS7350</name>
</gene>
<sequence>MIVDAIVLVLTETLATSKGNADVFRELQARNVTIVWTDSGVYI</sequence>
<dbReference type="Proteomes" id="UP000271098">
    <property type="component" value="Unassembled WGS sequence"/>
</dbReference>
<accession>A0A183DF61</accession>
<evidence type="ECO:0000313" key="1">
    <source>
        <dbReference type="EMBL" id="VDK58049.1"/>
    </source>
</evidence>
<name>A0A183DF61_9BILA</name>
<evidence type="ECO:0000313" key="2">
    <source>
        <dbReference type="Proteomes" id="UP000271098"/>
    </source>
</evidence>
<dbReference type="EMBL" id="UYRT01018874">
    <property type="protein sequence ID" value="VDK58049.1"/>
    <property type="molecule type" value="Genomic_DNA"/>
</dbReference>